<dbReference type="STRING" id="3885.V7CFF9"/>
<dbReference type="FunFam" id="3.40.50.300:FF:001184">
    <property type="entry name" value="Chromatin complex subunit A 106"/>
    <property type="match status" value="1"/>
</dbReference>
<dbReference type="GO" id="GO:0009294">
    <property type="term" value="P:DNA-mediated transformation"/>
    <property type="evidence" value="ECO:0007669"/>
    <property type="project" value="EnsemblPlants"/>
</dbReference>
<evidence type="ECO:0000313" key="6">
    <source>
        <dbReference type="Proteomes" id="UP000000226"/>
    </source>
</evidence>
<evidence type="ECO:0000313" key="5">
    <source>
        <dbReference type="EMBL" id="ESW28927.1"/>
    </source>
</evidence>
<dbReference type="InterPro" id="IPR001650">
    <property type="entry name" value="Helicase_C-like"/>
</dbReference>
<dbReference type="GO" id="GO:0016887">
    <property type="term" value="F:ATP hydrolysis activity"/>
    <property type="evidence" value="ECO:0007669"/>
    <property type="project" value="EnsemblPlants"/>
</dbReference>
<feature type="compositionally biased region" description="Basic residues" evidence="2">
    <location>
        <begin position="129"/>
        <end position="138"/>
    </location>
</feature>
<dbReference type="PROSITE" id="PS51192">
    <property type="entry name" value="HELICASE_ATP_BIND_1"/>
    <property type="match status" value="1"/>
</dbReference>
<dbReference type="GO" id="GO:0006346">
    <property type="term" value="P:DNA methylation-dependent constitutive heterochromatin formation"/>
    <property type="evidence" value="ECO:0007669"/>
    <property type="project" value="EnsemblPlants"/>
</dbReference>
<evidence type="ECO:0000259" key="3">
    <source>
        <dbReference type="PROSITE" id="PS51192"/>
    </source>
</evidence>
<feature type="domain" description="Helicase ATP-binding" evidence="3">
    <location>
        <begin position="203"/>
        <end position="372"/>
    </location>
</feature>
<dbReference type="SMART" id="SM00490">
    <property type="entry name" value="HELICc"/>
    <property type="match status" value="1"/>
</dbReference>
<protein>
    <recommendedName>
        <fullName evidence="7">ATP-dependent DNA helicase DDM1</fullName>
    </recommendedName>
</protein>
<dbReference type="InterPro" id="IPR049730">
    <property type="entry name" value="SNF2/RAD54-like_C"/>
</dbReference>
<dbReference type="GO" id="GO:0000786">
    <property type="term" value="C:nucleosome"/>
    <property type="evidence" value="ECO:0007669"/>
    <property type="project" value="EnsemblPlants"/>
</dbReference>
<dbReference type="GO" id="GO:0140658">
    <property type="term" value="F:ATP-dependent chromatin remodeler activity"/>
    <property type="evidence" value="ECO:0007669"/>
    <property type="project" value="EnsemblPlants"/>
</dbReference>
<dbReference type="FunFam" id="3.40.50.10810:FF:000030">
    <property type="entry name" value="ATP-dependent DNA helicase DDM1"/>
    <property type="match status" value="1"/>
</dbReference>
<dbReference type="eggNOG" id="KOG0385">
    <property type="taxonomic scope" value="Eukaryota"/>
</dbReference>
<dbReference type="Proteomes" id="UP000000226">
    <property type="component" value="Chromosome 2"/>
</dbReference>
<dbReference type="CDD" id="cd18793">
    <property type="entry name" value="SF2_C_SNF"/>
    <property type="match status" value="1"/>
</dbReference>
<proteinExistence type="predicted"/>
<gene>
    <name evidence="5" type="ORF">PHAVU_002G029500g</name>
</gene>
<organism evidence="5 6">
    <name type="scientific">Phaseolus vulgaris</name>
    <name type="common">Kidney bean</name>
    <name type="synonym">French bean</name>
    <dbReference type="NCBI Taxonomy" id="3885"/>
    <lineage>
        <taxon>Eukaryota</taxon>
        <taxon>Viridiplantae</taxon>
        <taxon>Streptophyta</taxon>
        <taxon>Embryophyta</taxon>
        <taxon>Tracheophyta</taxon>
        <taxon>Spermatophyta</taxon>
        <taxon>Magnoliopsida</taxon>
        <taxon>eudicotyledons</taxon>
        <taxon>Gunneridae</taxon>
        <taxon>Pentapetalae</taxon>
        <taxon>rosids</taxon>
        <taxon>fabids</taxon>
        <taxon>Fabales</taxon>
        <taxon>Fabaceae</taxon>
        <taxon>Papilionoideae</taxon>
        <taxon>50 kb inversion clade</taxon>
        <taxon>NPAAA clade</taxon>
        <taxon>indigoferoid/millettioid clade</taxon>
        <taxon>Phaseoleae</taxon>
        <taxon>Phaseolus</taxon>
    </lineage>
</organism>
<feature type="region of interest" description="Disordered" evidence="2">
    <location>
        <begin position="122"/>
        <end position="142"/>
    </location>
</feature>
<dbReference type="InterPro" id="IPR038718">
    <property type="entry name" value="SNF2-like_sf"/>
</dbReference>
<reference evidence="6" key="1">
    <citation type="journal article" date="2014" name="Nat. Genet.">
        <title>A reference genome for common bean and genome-wide analysis of dual domestications.</title>
        <authorList>
            <person name="Schmutz J."/>
            <person name="McClean P.E."/>
            <person name="Mamidi S."/>
            <person name="Wu G.A."/>
            <person name="Cannon S.B."/>
            <person name="Grimwood J."/>
            <person name="Jenkins J."/>
            <person name="Shu S."/>
            <person name="Song Q."/>
            <person name="Chavarro C."/>
            <person name="Torres-Torres M."/>
            <person name="Geffroy V."/>
            <person name="Moghaddam S.M."/>
            <person name="Gao D."/>
            <person name="Abernathy B."/>
            <person name="Barry K."/>
            <person name="Blair M."/>
            <person name="Brick M.A."/>
            <person name="Chovatia M."/>
            <person name="Gepts P."/>
            <person name="Goodstein D.M."/>
            <person name="Gonzales M."/>
            <person name="Hellsten U."/>
            <person name="Hyten D.L."/>
            <person name="Jia G."/>
            <person name="Kelly J.D."/>
            <person name="Kudrna D."/>
            <person name="Lee R."/>
            <person name="Richard M.M."/>
            <person name="Miklas P.N."/>
            <person name="Osorno J.M."/>
            <person name="Rodrigues J."/>
            <person name="Thareau V."/>
            <person name="Urrea C.A."/>
            <person name="Wang M."/>
            <person name="Yu Y."/>
            <person name="Zhang M."/>
            <person name="Wing R.A."/>
            <person name="Cregan P.B."/>
            <person name="Rokhsar D.S."/>
            <person name="Jackson S.A."/>
        </authorList>
    </citation>
    <scope>NUCLEOTIDE SEQUENCE [LARGE SCALE GENOMIC DNA]</scope>
    <source>
        <strain evidence="6">cv. G19833</strain>
    </source>
</reference>
<evidence type="ECO:0008006" key="7">
    <source>
        <dbReference type="Google" id="ProtNLM"/>
    </source>
</evidence>
<feature type="domain" description="Helicase C-terminal" evidence="4">
    <location>
        <begin position="520"/>
        <end position="683"/>
    </location>
</feature>
<dbReference type="PANTHER" id="PTHR10799">
    <property type="entry name" value="SNF2/RAD54 HELICASE FAMILY"/>
    <property type="match status" value="1"/>
</dbReference>
<dbReference type="SUPFAM" id="SSF52540">
    <property type="entry name" value="P-loop containing nucleoside triphosphate hydrolases"/>
    <property type="match status" value="2"/>
</dbReference>
<dbReference type="CDD" id="cd18009">
    <property type="entry name" value="DEXHc_HELLS_SMARCA6"/>
    <property type="match status" value="1"/>
</dbReference>
<dbReference type="OrthoDB" id="5857104at2759"/>
<evidence type="ECO:0000256" key="2">
    <source>
        <dbReference type="SAM" id="MobiDB-lite"/>
    </source>
</evidence>
<keyword evidence="6" id="KW-1185">Reference proteome</keyword>
<dbReference type="InterPro" id="IPR027417">
    <property type="entry name" value="P-loop_NTPase"/>
</dbReference>
<dbReference type="InterPro" id="IPR014001">
    <property type="entry name" value="Helicase_ATP-bd"/>
</dbReference>
<evidence type="ECO:0000259" key="4">
    <source>
        <dbReference type="PROSITE" id="PS51194"/>
    </source>
</evidence>
<dbReference type="GO" id="GO:0032197">
    <property type="term" value="P:retrotransposition"/>
    <property type="evidence" value="ECO:0007669"/>
    <property type="project" value="EnsemblPlants"/>
</dbReference>
<dbReference type="SMART" id="SM00487">
    <property type="entry name" value="DEXDc"/>
    <property type="match status" value="1"/>
</dbReference>
<evidence type="ECO:0000256" key="1">
    <source>
        <dbReference type="ARBA" id="ARBA00022801"/>
    </source>
</evidence>
<dbReference type="EMBL" id="CM002289">
    <property type="protein sequence ID" value="ESW28927.1"/>
    <property type="molecule type" value="Genomic_DNA"/>
</dbReference>
<accession>V7CFF9</accession>
<dbReference type="AlphaFoldDB" id="V7CFF9"/>
<sequence>MEMKDKVNNEDLAVESPTSVLEDEDVCAPKDEVKLEEELIADVKDDGSSIVSKTMAEEEEKLLKARIKEEEVQCGEAPDLSDTQFNKLDELLTQTKLYSEFLLEKMDDIALTVDEQVKVEELESNPSAKRGRGSKRKAASQCNTRRAKRAVAAMLTRSKEGEGTVDMKMTEEERVEKEQKELMPLLTGGKLKPYQLKGVKWLISLWQNGLNGILADQMGLGKTIQTIGFLSHLKAKGLDGPYMIIAPLSTLSNWMNEISRFAPSLPAIVYHGGKKERDEIRRKHMPTKTIGPKFPIVITSYEVALNDAKKYFRSYNWKYLVVDEGHRLKNSKCKLVKELKYIKVENKILLTGTPLQNNLAELWSLLNFILPDIFASLEEFESWFNLSAKGNNEATKEELEEKRRSQVVAKLHAILRPFLLRRMKSDVEIMLPKKKEIIIYANMTDHQKNLQDHLVNKTLGNYLEGKMSSGRPVPGGTIRNLVIQLRKVCNHPDLLESAYDDTSCYPPLNEIVEQCGKFHLLDRLVERLFARNHKVLIFSQWTKVLDIMDYYFSEKGFEVCRIDGSVKLDERKRQIEDFNDANSNCRVFLLSTRAGGLGINLTAADTCILYDSDWNPQMDLQAMDRCHRIGQTKPVHVYRLSTAQSIEDRMLKRAFSKLKLEHVVIGKGQFHQERTKTVNRDDIEEEDFLALLRDEETAEDKMIRTDISDEDLEKVLDRSDLIIVNNSDDGNSKPPCSTIPLKGPGWEVVIPNAGGGMLSTLNS</sequence>
<dbReference type="PROSITE" id="PS51194">
    <property type="entry name" value="HELICASE_CTER"/>
    <property type="match status" value="1"/>
</dbReference>
<dbReference type="Gene3D" id="3.40.50.10810">
    <property type="entry name" value="Tandem AAA-ATPase domain"/>
    <property type="match status" value="1"/>
</dbReference>
<dbReference type="InterPro" id="IPR000330">
    <property type="entry name" value="SNF2_N"/>
</dbReference>
<name>V7CFF9_PHAVU</name>
<dbReference type="Pfam" id="PF00271">
    <property type="entry name" value="Helicase_C"/>
    <property type="match status" value="1"/>
</dbReference>
<dbReference type="Gramene" id="ESW28927">
    <property type="protein sequence ID" value="ESW28927"/>
    <property type="gene ID" value="PHAVU_002G029500g"/>
</dbReference>
<dbReference type="OMA" id="WNICRID"/>
<dbReference type="InterPro" id="IPR044753">
    <property type="entry name" value="HELLS_N"/>
</dbReference>
<feature type="region of interest" description="Disordered" evidence="2">
    <location>
        <begin position="1"/>
        <end position="24"/>
    </location>
</feature>
<dbReference type="Gene3D" id="3.40.50.300">
    <property type="entry name" value="P-loop containing nucleotide triphosphate hydrolases"/>
    <property type="match status" value="1"/>
</dbReference>
<dbReference type="GO" id="GO:0005524">
    <property type="term" value="F:ATP binding"/>
    <property type="evidence" value="ECO:0007669"/>
    <property type="project" value="InterPro"/>
</dbReference>
<dbReference type="SMR" id="V7CFF9"/>
<dbReference type="Pfam" id="PF00176">
    <property type="entry name" value="SNF2-rel_dom"/>
    <property type="match status" value="1"/>
</dbReference>
<keyword evidence="1" id="KW-0378">Hydrolase</keyword>